<dbReference type="InterPro" id="IPR035965">
    <property type="entry name" value="PAS-like_dom_sf"/>
</dbReference>
<proteinExistence type="predicted"/>
<evidence type="ECO:0000259" key="3">
    <source>
        <dbReference type="PROSITE" id="PS50113"/>
    </source>
</evidence>
<dbReference type="PANTHER" id="PTHR43156:SF2">
    <property type="entry name" value="STAGE II SPORULATION PROTEIN E"/>
    <property type="match status" value="1"/>
</dbReference>
<dbReference type="Gene3D" id="3.60.40.10">
    <property type="entry name" value="PPM-type phosphatase domain"/>
    <property type="match status" value="1"/>
</dbReference>
<dbReference type="SUPFAM" id="SSF55785">
    <property type="entry name" value="PYP-like sensor domain (PAS domain)"/>
    <property type="match status" value="1"/>
</dbReference>
<dbReference type="EMBL" id="CADCVO010000157">
    <property type="protein sequence ID" value="CAA9479065.1"/>
    <property type="molecule type" value="Genomic_DNA"/>
</dbReference>
<name>A0A6J4RQE7_9ACTN</name>
<keyword evidence="1" id="KW-0378">Hydrolase</keyword>
<dbReference type="Pfam" id="PF00989">
    <property type="entry name" value="PAS"/>
    <property type="match status" value="1"/>
</dbReference>
<feature type="domain" description="PAS" evidence="2">
    <location>
        <begin position="26"/>
        <end position="74"/>
    </location>
</feature>
<dbReference type="NCBIfam" id="TIGR00229">
    <property type="entry name" value="sensory_box"/>
    <property type="match status" value="1"/>
</dbReference>
<accession>A0A6J4RQE7</accession>
<dbReference type="InterPro" id="IPR013767">
    <property type="entry name" value="PAS_fold"/>
</dbReference>
<dbReference type="PROSITE" id="PS50113">
    <property type="entry name" value="PAC"/>
    <property type="match status" value="1"/>
</dbReference>
<dbReference type="AlphaFoldDB" id="A0A6J4RQE7"/>
<dbReference type="SMART" id="SM00331">
    <property type="entry name" value="PP2C_SIG"/>
    <property type="match status" value="1"/>
</dbReference>
<dbReference type="SUPFAM" id="SSF81606">
    <property type="entry name" value="PP2C-like"/>
    <property type="match status" value="1"/>
</dbReference>
<dbReference type="GO" id="GO:0016791">
    <property type="term" value="F:phosphatase activity"/>
    <property type="evidence" value="ECO:0007669"/>
    <property type="project" value="TreeGrafter"/>
</dbReference>
<dbReference type="Pfam" id="PF07228">
    <property type="entry name" value="SpoIIE"/>
    <property type="match status" value="1"/>
</dbReference>
<dbReference type="InterPro" id="IPR052016">
    <property type="entry name" value="Bact_Sigma-Reg"/>
</dbReference>
<protein>
    <submittedName>
        <fullName evidence="4">Serine phosphatase RsbU, regulator of sigma subunit</fullName>
    </submittedName>
</protein>
<dbReference type="InterPro" id="IPR000014">
    <property type="entry name" value="PAS"/>
</dbReference>
<dbReference type="InterPro" id="IPR001932">
    <property type="entry name" value="PPM-type_phosphatase-like_dom"/>
</dbReference>
<organism evidence="4">
    <name type="scientific">uncultured Solirubrobacteraceae bacterium</name>
    <dbReference type="NCBI Taxonomy" id="1162706"/>
    <lineage>
        <taxon>Bacteria</taxon>
        <taxon>Bacillati</taxon>
        <taxon>Actinomycetota</taxon>
        <taxon>Thermoleophilia</taxon>
        <taxon>Solirubrobacterales</taxon>
        <taxon>Solirubrobacteraceae</taxon>
        <taxon>environmental samples</taxon>
    </lineage>
</organism>
<evidence type="ECO:0000313" key="4">
    <source>
        <dbReference type="EMBL" id="CAA9479065.1"/>
    </source>
</evidence>
<dbReference type="SMART" id="SM00091">
    <property type="entry name" value="PAS"/>
    <property type="match status" value="1"/>
</dbReference>
<dbReference type="Gene3D" id="3.30.450.20">
    <property type="entry name" value="PAS domain"/>
    <property type="match status" value="1"/>
</dbReference>
<dbReference type="PANTHER" id="PTHR43156">
    <property type="entry name" value="STAGE II SPORULATION PROTEIN E-RELATED"/>
    <property type="match status" value="1"/>
</dbReference>
<sequence>MAPDHRPASTQDLSAVAEAPVVAAALVRSVADGLYVVDRHGRLLLMNPAGHRLLGYDDGELDGRDLHAAIHFQDAAGRPVGHDECALLGVLRSGGATRVESDVFTRRDGTAIEVGYTSSAIVEDGEVTGAVVIFRDVTDSREVERRADRLSAEREEAGIEWQRNLLPARLAEVPGVDIAVSFRPVGTHALVGGDFYDVIPAGEGHLLVLGDVRGKGPGAAAIAAMVRFLLRGAADHDGDARRLLRLVNAELMEHPSSRFCTLALVHLLPAEGGRLRAVVSCAGHPQPVLLTAAGATRLVGGTGPLLGVFDSYEVGSEEVVLEPGDSLVLFSDGLTDIGRRLDRPHADVAALLTGAAGHTSAETVSHLEQAAGVVDVPDLPDDVAVLVARLRPVVAAPPTPPVVPVGPAPADPEEVGHVEAAFREANDRLAAGRPAAEPTIAVTCECGHDGCHELIEVPHDVYDRVRADARCFVITPGHEVPRAEHVVERHAAFCVVRKHGSAGRAAAADAASADAAG</sequence>
<dbReference type="InterPro" id="IPR036457">
    <property type="entry name" value="PPM-type-like_dom_sf"/>
</dbReference>
<dbReference type="PROSITE" id="PS50112">
    <property type="entry name" value="PAS"/>
    <property type="match status" value="1"/>
</dbReference>
<evidence type="ECO:0000259" key="2">
    <source>
        <dbReference type="PROSITE" id="PS50112"/>
    </source>
</evidence>
<feature type="domain" description="PAC" evidence="3">
    <location>
        <begin position="97"/>
        <end position="149"/>
    </location>
</feature>
<evidence type="ECO:0000256" key="1">
    <source>
        <dbReference type="ARBA" id="ARBA00022801"/>
    </source>
</evidence>
<dbReference type="GO" id="GO:0006355">
    <property type="term" value="P:regulation of DNA-templated transcription"/>
    <property type="evidence" value="ECO:0007669"/>
    <property type="project" value="InterPro"/>
</dbReference>
<dbReference type="CDD" id="cd00130">
    <property type="entry name" value="PAS"/>
    <property type="match status" value="1"/>
</dbReference>
<gene>
    <name evidence="4" type="ORF">AVDCRST_MAG13-1058</name>
</gene>
<reference evidence="4" key="1">
    <citation type="submission" date="2020-02" db="EMBL/GenBank/DDBJ databases">
        <authorList>
            <person name="Meier V. D."/>
        </authorList>
    </citation>
    <scope>NUCLEOTIDE SEQUENCE</scope>
    <source>
        <strain evidence="4">AVDCRST_MAG13</strain>
    </source>
</reference>
<dbReference type="InterPro" id="IPR000700">
    <property type="entry name" value="PAS-assoc_C"/>
</dbReference>